<feature type="compositionally biased region" description="Polar residues" evidence="1">
    <location>
        <begin position="607"/>
        <end position="622"/>
    </location>
</feature>
<dbReference type="GeneID" id="89975739"/>
<accession>A0AAV9NP81</accession>
<feature type="compositionally biased region" description="Basic and acidic residues" evidence="1">
    <location>
        <begin position="769"/>
        <end position="789"/>
    </location>
</feature>
<feature type="compositionally biased region" description="Basic and acidic residues" evidence="1">
    <location>
        <begin position="1225"/>
        <end position="1240"/>
    </location>
</feature>
<feature type="region of interest" description="Disordered" evidence="1">
    <location>
        <begin position="1107"/>
        <end position="1284"/>
    </location>
</feature>
<dbReference type="GO" id="GO:0046982">
    <property type="term" value="F:protein heterodimerization activity"/>
    <property type="evidence" value="ECO:0007669"/>
    <property type="project" value="InterPro"/>
</dbReference>
<feature type="compositionally biased region" description="Basic and acidic residues" evidence="1">
    <location>
        <begin position="1120"/>
        <end position="1130"/>
    </location>
</feature>
<feature type="compositionally biased region" description="Polar residues" evidence="1">
    <location>
        <begin position="408"/>
        <end position="419"/>
    </location>
</feature>
<dbReference type="Proteomes" id="UP001358417">
    <property type="component" value="Unassembled WGS sequence"/>
</dbReference>
<dbReference type="EMBL" id="JAVRRD010000003">
    <property type="protein sequence ID" value="KAK5061032.1"/>
    <property type="molecule type" value="Genomic_DNA"/>
</dbReference>
<feature type="compositionally biased region" description="Polar residues" evidence="1">
    <location>
        <begin position="537"/>
        <end position="546"/>
    </location>
</feature>
<organism evidence="2 3">
    <name type="scientific">Exophiala bonariae</name>
    <dbReference type="NCBI Taxonomy" id="1690606"/>
    <lineage>
        <taxon>Eukaryota</taxon>
        <taxon>Fungi</taxon>
        <taxon>Dikarya</taxon>
        <taxon>Ascomycota</taxon>
        <taxon>Pezizomycotina</taxon>
        <taxon>Eurotiomycetes</taxon>
        <taxon>Chaetothyriomycetidae</taxon>
        <taxon>Chaetothyriales</taxon>
        <taxon>Herpotrichiellaceae</taxon>
        <taxon>Exophiala</taxon>
    </lineage>
</organism>
<feature type="compositionally biased region" description="Polar residues" evidence="1">
    <location>
        <begin position="932"/>
        <end position="969"/>
    </location>
</feature>
<feature type="region of interest" description="Disordered" evidence="1">
    <location>
        <begin position="1016"/>
        <end position="1072"/>
    </location>
</feature>
<feature type="compositionally biased region" description="Basic and acidic residues" evidence="1">
    <location>
        <begin position="1"/>
        <end position="10"/>
    </location>
</feature>
<feature type="compositionally biased region" description="Pro residues" evidence="1">
    <location>
        <begin position="863"/>
        <end position="872"/>
    </location>
</feature>
<dbReference type="InterPro" id="IPR009072">
    <property type="entry name" value="Histone-fold"/>
</dbReference>
<protein>
    <submittedName>
        <fullName evidence="2">Uncharacterized protein</fullName>
    </submittedName>
</protein>
<feature type="region of interest" description="Disordered" evidence="1">
    <location>
        <begin position="733"/>
        <end position="789"/>
    </location>
</feature>
<feature type="compositionally biased region" description="Basic and acidic residues" evidence="1">
    <location>
        <begin position="895"/>
        <end position="911"/>
    </location>
</feature>
<feature type="region of interest" description="Disordered" evidence="1">
    <location>
        <begin position="659"/>
        <end position="716"/>
    </location>
</feature>
<feature type="region of interest" description="Disordered" evidence="1">
    <location>
        <begin position="502"/>
        <end position="630"/>
    </location>
</feature>
<feature type="compositionally biased region" description="Polar residues" evidence="1">
    <location>
        <begin position="670"/>
        <end position="682"/>
    </location>
</feature>
<evidence type="ECO:0000313" key="3">
    <source>
        <dbReference type="Proteomes" id="UP001358417"/>
    </source>
</evidence>
<evidence type="ECO:0000313" key="2">
    <source>
        <dbReference type="EMBL" id="KAK5061032.1"/>
    </source>
</evidence>
<evidence type="ECO:0000256" key="1">
    <source>
        <dbReference type="SAM" id="MobiDB-lite"/>
    </source>
</evidence>
<name>A0AAV9NP81_9EURO</name>
<comment type="caution">
    <text evidence="2">The sequence shown here is derived from an EMBL/GenBank/DDBJ whole genome shotgun (WGS) entry which is preliminary data.</text>
</comment>
<feature type="compositionally biased region" description="Polar residues" evidence="1">
    <location>
        <begin position="519"/>
        <end position="528"/>
    </location>
</feature>
<keyword evidence="3" id="KW-1185">Reference proteome</keyword>
<gene>
    <name evidence="2" type="ORF">LTR84_007573</name>
</gene>
<feature type="compositionally biased region" description="Acidic residues" evidence="1">
    <location>
        <begin position="1110"/>
        <end position="1119"/>
    </location>
</feature>
<feature type="region of interest" description="Disordered" evidence="1">
    <location>
        <begin position="349"/>
        <end position="419"/>
    </location>
</feature>
<sequence length="1297" mass="139594">MAQRTPRSDGPDTAPVRGLRSMGSSSDVLSLSARSTRASLPHASPAPAYVAVPAAESLLYAEIEVPVKVSSSALASVNGFLDQILYDILAKAHSTSLGALRAAIPVVLKQRLGQSAIKAADEELQDYLDEQELAELQLSAGALDPKIEFDVELAWMLTRLRCMVYAKLGDLEEEDEEDLLEDDELRYHVTRVKESLRAAATIMPASAIFLTTILEFLAEQALCIAAQHSRRRHNSTKGQAAHQSANSVIFLDDIDMSGIGKEGPLIRLWRSWKGSVRTTGSISSRPTTPNIMTPISPDSPTFEWKTPTAPAFSTIQEEHSPSIQPVTFPLPADIPLPMSDNDVREIEVPGVAHDPDNPDEGELTARPTLEKRRPSSMLVMPGNFPSPPTPTTTDQDGNRPSWGRTRSHSLPTPAQSPSVLQFDKSVDEIASSKIAVPSNVTEVARPNNPDQVTEGHDEAEAATHAETERVATPSRSDVDSATVATIAGALSVEASRALRRNRASQNDLGPRASGVEMNPQASTTTVDDFQQPHIPVRSQTTDTSNFIAGPVESTNEEVVAETTIADAEEAQPADRANPRDSGFGVDVPDNVQHGHHGDFPDALVPPQDQTLPATNDSVLSNPDDTDMASRPVGRVPYQGHVANYRNLEAGNDHGVAIIQGTGRPSRHPTTDQNTSRTATTSAWPAVVPDRRSSLERQAGRQSPTETRFPQHIPTYQRAEGVEKDTVSHYATSALAGPSTSHSRTSSAKESRPGTSGSATAKRQHLRLRSSTDDGHKRITPPEEADRAKKSLDVLIDSDETLHYTLTPESARADAELSRPKPRTQAQELADFFRTTAPPGQAVARPRSSGANKDNMNGLRANPPGSPQLPVPVIPSQSGVQQSTNSPSKVRNPLGEPRDARMARGTTRDLADYARSTGPENDRQLPKFLNARPGTSQTGYDGHSYENNSGTSAETVTRPSTTSSKTTNRLKYQARDARAPRTAESSDLIDFIREGPPRATGDHRIDRNVAPFRTTMDSDDLNALAPPPDIDTNGRYSDGSAQESAMTIKSMPSSMNSRTGLLDSSNRGSSKLGNGYGAGVAAVSRQPVIPESDGMPPRTRRRIRDPYAIDFSDEEEEAEEELPRPQRRGDEESLVDFLRNTAPPPGSTTLPILGLNPNPTQPDPSSMLKRTGSSSKLRDYLQGATGAKAGPNAVKSTNGARADSPHLTQVGSKMDKYRPTQPTHAAHVDRNRQKTRAEPRDAMASGGGGTADLAAYLKSSGPPPGSEAPPQRFVTSAGGGKDQAGFMKFFSRRGSVRK</sequence>
<feature type="region of interest" description="Disordered" evidence="1">
    <location>
        <begin position="1"/>
        <end position="25"/>
    </location>
</feature>
<feature type="compositionally biased region" description="Polar residues" evidence="1">
    <location>
        <begin position="278"/>
        <end position="299"/>
    </location>
</feature>
<feature type="region of interest" description="Disordered" evidence="1">
    <location>
        <begin position="278"/>
        <end position="302"/>
    </location>
</feature>
<reference evidence="2 3" key="1">
    <citation type="submission" date="2023-08" db="EMBL/GenBank/DDBJ databases">
        <title>Black Yeasts Isolated from many extreme environments.</title>
        <authorList>
            <person name="Coleine C."/>
            <person name="Stajich J.E."/>
            <person name="Selbmann L."/>
        </authorList>
    </citation>
    <scope>NUCLEOTIDE SEQUENCE [LARGE SCALE GENOMIC DNA]</scope>
    <source>
        <strain evidence="2 3">CCFEE 5792</strain>
    </source>
</reference>
<dbReference type="RefSeq" id="XP_064710129.1">
    <property type="nucleotide sequence ID" value="XM_064851126.1"/>
</dbReference>
<feature type="compositionally biased region" description="Polar residues" evidence="1">
    <location>
        <begin position="874"/>
        <end position="888"/>
    </location>
</feature>
<proteinExistence type="predicted"/>
<feature type="compositionally biased region" description="Basic and acidic residues" evidence="1">
    <location>
        <begin position="688"/>
        <end position="698"/>
    </location>
</feature>
<dbReference type="Gene3D" id="1.10.20.10">
    <property type="entry name" value="Histone, subunit A"/>
    <property type="match status" value="1"/>
</dbReference>
<feature type="compositionally biased region" description="Polar residues" evidence="1">
    <location>
        <begin position="1038"/>
        <end position="1071"/>
    </location>
</feature>
<feature type="region of interest" description="Disordered" evidence="1">
    <location>
        <begin position="804"/>
        <end position="982"/>
    </location>
</feature>